<dbReference type="EMBL" id="JAGUCO010000015">
    <property type="protein sequence ID" value="MBS2099826.1"/>
    <property type="molecule type" value="Genomic_DNA"/>
</dbReference>
<accession>A0ABS5JZJ4</accession>
<reference evidence="1 2" key="1">
    <citation type="journal article" date="2015" name="Int. J. Syst. Evol. Microbiol.">
        <title>Carboxylicivirga linearis sp. nov., isolated from a sea cucumber culture pond.</title>
        <authorList>
            <person name="Wang F.Q."/>
            <person name="Zhou Y.X."/>
            <person name="Lin X.Z."/>
            <person name="Chen G.J."/>
            <person name="Du Z.J."/>
        </authorList>
    </citation>
    <scope>NUCLEOTIDE SEQUENCE [LARGE SCALE GENOMIC DNA]</scope>
    <source>
        <strain evidence="1 2">FB218</strain>
    </source>
</reference>
<organism evidence="1 2">
    <name type="scientific">Carboxylicivirga linearis</name>
    <dbReference type="NCBI Taxonomy" id="1628157"/>
    <lineage>
        <taxon>Bacteria</taxon>
        <taxon>Pseudomonadati</taxon>
        <taxon>Bacteroidota</taxon>
        <taxon>Bacteroidia</taxon>
        <taxon>Marinilabiliales</taxon>
        <taxon>Marinilabiliaceae</taxon>
        <taxon>Carboxylicivirga</taxon>
    </lineage>
</organism>
<dbReference type="PROSITE" id="PS51257">
    <property type="entry name" value="PROKAR_LIPOPROTEIN"/>
    <property type="match status" value="1"/>
</dbReference>
<evidence type="ECO:0000313" key="2">
    <source>
        <dbReference type="Proteomes" id="UP000708576"/>
    </source>
</evidence>
<keyword evidence="2" id="KW-1185">Reference proteome</keyword>
<proteinExistence type="predicted"/>
<protein>
    <recommendedName>
        <fullName evidence="3">DKNYY family protein</fullName>
    </recommendedName>
</protein>
<dbReference type="RefSeq" id="WP_212217067.1">
    <property type="nucleotide sequence ID" value="NZ_JAGUCO010000015.1"/>
</dbReference>
<evidence type="ECO:0008006" key="3">
    <source>
        <dbReference type="Google" id="ProtNLM"/>
    </source>
</evidence>
<comment type="caution">
    <text evidence="1">The sequence shown here is derived from an EMBL/GenBank/DDBJ whole genome shotgun (WGS) entry which is preliminary data.</text>
</comment>
<evidence type="ECO:0000313" key="1">
    <source>
        <dbReference type="EMBL" id="MBS2099826.1"/>
    </source>
</evidence>
<gene>
    <name evidence="1" type="ORF">KEM10_16165</name>
</gene>
<sequence>MRKLILMFTLLIIALCSCEKDDHSVNNLKSDYIPMAVGNYWIYETYNTNTLGEERKQSYVDSVVIVKDTLVNGDIFYKYEYFKIHNQQSTLERTLYYRDSCKYLIDIQGRKLFSENNFNDTLRYHNYVGEVDTIYTSSYKMEAFNDIVDIPAGTFSDVLNFKGTVYCNPRYTEIPNPRYTHNYYARNVGLIFESYSYVFSGERLEKKLVRYELVGDK</sequence>
<name>A0ABS5JZJ4_9BACT</name>
<dbReference type="Proteomes" id="UP000708576">
    <property type="component" value="Unassembled WGS sequence"/>
</dbReference>